<gene>
    <name evidence="4" type="ORF">V8G58_04395</name>
</gene>
<comment type="caution">
    <text evidence="4">The sequence shown here is derived from an EMBL/GenBank/DDBJ whole genome shotgun (WGS) entry which is preliminary data.</text>
</comment>
<feature type="chain" id="PRO_5045065882" evidence="2">
    <location>
        <begin position="19"/>
        <end position="398"/>
    </location>
</feature>
<dbReference type="InterPro" id="IPR026444">
    <property type="entry name" value="Secre_tail"/>
</dbReference>
<reference evidence="4 5" key="1">
    <citation type="submission" date="2024-02" db="EMBL/GenBank/DDBJ databases">
        <title>A Gaetbulibacter species isolated from tidal flats and genomic insights of their niches.</title>
        <authorList>
            <person name="Ye Y."/>
        </authorList>
    </citation>
    <scope>NUCLEOTIDE SEQUENCE [LARGE SCALE GENOMIC DNA]</scope>
    <source>
        <strain evidence="4 5">KYW382</strain>
    </source>
</reference>
<evidence type="ECO:0000313" key="4">
    <source>
        <dbReference type="EMBL" id="MFH6771164.1"/>
    </source>
</evidence>
<dbReference type="RefSeq" id="WP_344740125.1">
    <property type="nucleotide sequence ID" value="NZ_BAABAY010000001.1"/>
</dbReference>
<organism evidence="4 5">
    <name type="scientific">Gaetbulibacter aestuarii</name>
    <dbReference type="NCBI Taxonomy" id="1502358"/>
    <lineage>
        <taxon>Bacteria</taxon>
        <taxon>Pseudomonadati</taxon>
        <taxon>Bacteroidota</taxon>
        <taxon>Flavobacteriia</taxon>
        <taxon>Flavobacteriales</taxon>
        <taxon>Flavobacteriaceae</taxon>
        <taxon>Gaetbulibacter</taxon>
    </lineage>
</organism>
<name>A0ABW7MWV9_9FLAO</name>
<protein>
    <submittedName>
        <fullName evidence="4">T9SS type A sorting domain-containing protein</fullName>
    </submittedName>
</protein>
<accession>A0ABW7MWV9</accession>
<feature type="domain" description="Secretion system C-terminal sorting" evidence="3">
    <location>
        <begin position="328"/>
        <end position="395"/>
    </location>
</feature>
<keyword evidence="5" id="KW-1185">Reference proteome</keyword>
<evidence type="ECO:0000256" key="1">
    <source>
        <dbReference type="ARBA" id="ARBA00022729"/>
    </source>
</evidence>
<evidence type="ECO:0000256" key="2">
    <source>
        <dbReference type="SAM" id="SignalP"/>
    </source>
</evidence>
<dbReference type="Proteomes" id="UP001610100">
    <property type="component" value="Unassembled WGS sequence"/>
</dbReference>
<dbReference type="Pfam" id="PF18962">
    <property type="entry name" value="Por_Secre_tail"/>
    <property type="match status" value="1"/>
</dbReference>
<feature type="signal peptide" evidence="2">
    <location>
        <begin position="1"/>
        <end position="18"/>
    </location>
</feature>
<sequence>MRKITLLTLILIPLFGFSQTFDFTSSSDGWDAVTTGATLTPNATFVAVDLTEGVNNPKFGSTTAGVDGVTNTICAVTLQNLSANGPTFLRISYPKAAGGRVYQQQDITAGDSGYVTYYFDLTNSEWGDTATEDDIQVHFKAAGNATYTVPVGGVTVNIDKIEFISSIPTTLRETYTFDTDNDTEGFVATNGSISGPAGGILTFTPDPGKYAKIEQTLHHINADTHKYVHITLKNNSATNDQLRFIYGTNTRTMTMSTSDASDQTYTFDLSDAGTDPEWTGNQTFTIGIGSTISANPGQANDSGTVEFNSIVADNTLANREFNTATFSMYPNPARNVLNFQTKDEISTIKIYDITGKVVMTSSTLSDKRMNVSQLTTGIYLVHLQTRDNKNGIRKLVKQ</sequence>
<dbReference type="NCBIfam" id="TIGR04183">
    <property type="entry name" value="Por_Secre_tail"/>
    <property type="match status" value="1"/>
</dbReference>
<keyword evidence="1 2" id="KW-0732">Signal</keyword>
<evidence type="ECO:0000313" key="5">
    <source>
        <dbReference type="Proteomes" id="UP001610100"/>
    </source>
</evidence>
<dbReference type="EMBL" id="JBAWKB010000001">
    <property type="protein sequence ID" value="MFH6771164.1"/>
    <property type="molecule type" value="Genomic_DNA"/>
</dbReference>
<evidence type="ECO:0000259" key="3">
    <source>
        <dbReference type="Pfam" id="PF18962"/>
    </source>
</evidence>
<proteinExistence type="predicted"/>